<comment type="similarity">
    <text evidence="6">Belongs to the NFYC/HAP5 subunit family.</text>
</comment>
<keyword evidence="10" id="KW-1185">Reference proteome</keyword>
<proteinExistence type="inferred from homology"/>
<dbReference type="SUPFAM" id="SSF81383">
    <property type="entry name" value="F-box domain"/>
    <property type="match status" value="1"/>
</dbReference>
<comment type="subcellular location">
    <subcellularLocation>
        <location evidence="1">Nucleus</location>
    </subcellularLocation>
</comment>
<dbReference type="InterPro" id="IPR009072">
    <property type="entry name" value="Histone-fold"/>
</dbReference>
<dbReference type="SMART" id="SM00256">
    <property type="entry name" value="FBOX"/>
    <property type="match status" value="1"/>
</dbReference>
<feature type="domain" description="F-box" evidence="8">
    <location>
        <begin position="59"/>
        <end position="105"/>
    </location>
</feature>
<dbReference type="InterPro" id="IPR050568">
    <property type="entry name" value="Transcr_DNA_Rep_Reg"/>
</dbReference>
<evidence type="ECO:0000256" key="2">
    <source>
        <dbReference type="ARBA" id="ARBA00023015"/>
    </source>
</evidence>
<dbReference type="InterPro" id="IPR032675">
    <property type="entry name" value="LRR_dom_sf"/>
</dbReference>
<dbReference type="GO" id="GO:0000978">
    <property type="term" value="F:RNA polymerase II cis-regulatory region sequence-specific DNA binding"/>
    <property type="evidence" value="ECO:0007669"/>
    <property type="project" value="TreeGrafter"/>
</dbReference>
<evidence type="ECO:0000259" key="8">
    <source>
        <dbReference type="PROSITE" id="PS50181"/>
    </source>
</evidence>
<accession>A0A9P6Q2X1</accession>
<evidence type="ECO:0000256" key="7">
    <source>
        <dbReference type="SAM" id="MobiDB-lite"/>
    </source>
</evidence>
<dbReference type="PANTHER" id="PTHR10252:SF8">
    <property type="entry name" value="NUCLEAR TRANSCRIPTION FACTOR Y SUBUNIT GAMMA"/>
    <property type="match status" value="1"/>
</dbReference>
<evidence type="ECO:0000256" key="6">
    <source>
        <dbReference type="ARBA" id="ARBA00038129"/>
    </source>
</evidence>
<feature type="region of interest" description="Disordered" evidence="7">
    <location>
        <begin position="624"/>
        <end position="655"/>
    </location>
</feature>
<dbReference type="Gene3D" id="1.10.20.10">
    <property type="entry name" value="Histone, subunit A"/>
    <property type="match status" value="1"/>
</dbReference>
<feature type="compositionally biased region" description="Low complexity" evidence="7">
    <location>
        <begin position="624"/>
        <end position="636"/>
    </location>
</feature>
<name>A0A9P6Q2X1_9FUNG</name>
<dbReference type="SUPFAM" id="SSF47113">
    <property type="entry name" value="Histone-fold"/>
    <property type="match status" value="1"/>
</dbReference>
<gene>
    <name evidence="9" type="ORF">DFQ27_004059</name>
</gene>
<dbReference type="Gene3D" id="3.80.10.10">
    <property type="entry name" value="Ribonuclease Inhibitor"/>
    <property type="match status" value="1"/>
</dbReference>
<dbReference type="GO" id="GO:0001228">
    <property type="term" value="F:DNA-binding transcription activator activity, RNA polymerase II-specific"/>
    <property type="evidence" value="ECO:0007669"/>
    <property type="project" value="TreeGrafter"/>
</dbReference>
<dbReference type="CDD" id="cd09917">
    <property type="entry name" value="F-box_SF"/>
    <property type="match status" value="1"/>
</dbReference>
<evidence type="ECO:0000313" key="10">
    <source>
        <dbReference type="Proteomes" id="UP000807716"/>
    </source>
</evidence>
<dbReference type="PROSITE" id="PS50181">
    <property type="entry name" value="FBOX"/>
    <property type="match status" value="1"/>
</dbReference>
<dbReference type="GO" id="GO:0046982">
    <property type="term" value="F:protein heterodimerization activity"/>
    <property type="evidence" value="ECO:0007669"/>
    <property type="project" value="InterPro"/>
</dbReference>
<dbReference type="InterPro" id="IPR036047">
    <property type="entry name" value="F-box-like_dom_sf"/>
</dbReference>
<dbReference type="GO" id="GO:0016602">
    <property type="term" value="C:CCAAT-binding factor complex"/>
    <property type="evidence" value="ECO:0007669"/>
    <property type="project" value="TreeGrafter"/>
</dbReference>
<evidence type="ECO:0000256" key="3">
    <source>
        <dbReference type="ARBA" id="ARBA00023125"/>
    </source>
</evidence>
<evidence type="ECO:0000313" key="9">
    <source>
        <dbReference type="EMBL" id="KAG0259439.1"/>
    </source>
</evidence>
<dbReference type="AlphaFoldDB" id="A0A9P6Q2X1"/>
<keyword evidence="3" id="KW-0238">DNA-binding</keyword>
<organism evidence="9 10">
    <name type="scientific">Actinomortierella ambigua</name>
    <dbReference type="NCBI Taxonomy" id="1343610"/>
    <lineage>
        <taxon>Eukaryota</taxon>
        <taxon>Fungi</taxon>
        <taxon>Fungi incertae sedis</taxon>
        <taxon>Mucoromycota</taxon>
        <taxon>Mortierellomycotina</taxon>
        <taxon>Mortierellomycetes</taxon>
        <taxon>Mortierellales</taxon>
        <taxon>Mortierellaceae</taxon>
        <taxon>Actinomortierella</taxon>
    </lineage>
</organism>
<keyword evidence="2" id="KW-0805">Transcription regulation</keyword>
<dbReference type="EMBL" id="JAAAJB010000284">
    <property type="protein sequence ID" value="KAG0259439.1"/>
    <property type="molecule type" value="Genomic_DNA"/>
</dbReference>
<dbReference type="SUPFAM" id="SSF52047">
    <property type="entry name" value="RNI-like"/>
    <property type="match status" value="1"/>
</dbReference>
<dbReference type="PANTHER" id="PTHR10252">
    <property type="entry name" value="HISTONE-LIKE TRANSCRIPTION FACTOR CCAAT-RELATED"/>
    <property type="match status" value="1"/>
</dbReference>
<dbReference type="InterPro" id="IPR001810">
    <property type="entry name" value="F-box_dom"/>
</dbReference>
<sequence>MEICETQSIPMDLQSIHTPFTPPQYHPSSLVAQQSILLPPSPAFALSPFALKASRPRSGMPLPHLPENIWLDIFQCLSLEEKIQASRTCRTWHRILADPSLYTHICLDGMEFNKLVGAMRYLVQVAPRLRSLRISRCYSTFIATTTVPVHNSAAAALSPYPHFHFQTMHSHISSLTLSRRQEEYQRRGFTLHHQFSVALSQVMEQSQATLQRLEVEGNFLDLEMTSLISSIVCFGHHLETLVYDQNKDEGLVTPEVVSAIMAACPRIQTLGGRHAISDEVLGLMANGWQELRSVTLAPYPAAAVTNPKEASIDALWSLLEKGRIEQLELVDLNCVSNENLATLAERAEHLRTQLARQQYYHHSHDHSRATTTTATTATITGSFLATALEQQGAASAGSMIVPGESVRHLSISKYTSSALTLPGFVSLLKLFPRLQSLSFQTNFVTYDLQFQGLTHGIYEAEIAMVERLVRNEMTQRWGASAGDCWRVDWDAPMTDEQRLRHAILNPVCITLKNSCEIFICEITRRAWLHAEDNKRRTLQRSDVANAVSKSDQFDFLIDIVPREEPMKTKARASREEQPAADVYADQYTHYYSQGAGGLTGYPHFYQPVSQEQFQQYIQYQQAAAAQSYQAHPSAHQPGSSRGGSAGYQEAGSRQG</sequence>
<keyword evidence="5" id="KW-0539">Nucleus</keyword>
<protein>
    <recommendedName>
        <fullName evidence="8">F-box domain-containing protein</fullName>
    </recommendedName>
</protein>
<evidence type="ECO:0000256" key="5">
    <source>
        <dbReference type="ARBA" id="ARBA00023242"/>
    </source>
</evidence>
<evidence type="ECO:0000256" key="1">
    <source>
        <dbReference type="ARBA" id="ARBA00004123"/>
    </source>
</evidence>
<reference evidence="9" key="1">
    <citation type="journal article" date="2020" name="Fungal Divers.">
        <title>Resolving the Mortierellaceae phylogeny through synthesis of multi-gene phylogenetics and phylogenomics.</title>
        <authorList>
            <person name="Vandepol N."/>
            <person name="Liber J."/>
            <person name="Desiro A."/>
            <person name="Na H."/>
            <person name="Kennedy M."/>
            <person name="Barry K."/>
            <person name="Grigoriev I.V."/>
            <person name="Miller A.N."/>
            <person name="O'Donnell K."/>
            <person name="Stajich J.E."/>
            <person name="Bonito G."/>
        </authorList>
    </citation>
    <scope>NUCLEOTIDE SEQUENCE</scope>
    <source>
        <strain evidence="9">BC1065</strain>
    </source>
</reference>
<dbReference type="Gene3D" id="1.20.1280.50">
    <property type="match status" value="1"/>
</dbReference>
<dbReference type="Pfam" id="PF12937">
    <property type="entry name" value="F-box-like"/>
    <property type="match status" value="1"/>
</dbReference>
<evidence type="ECO:0000256" key="4">
    <source>
        <dbReference type="ARBA" id="ARBA00023163"/>
    </source>
</evidence>
<dbReference type="Proteomes" id="UP000807716">
    <property type="component" value="Unassembled WGS sequence"/>
</dbReference>
<keyword evidence="4" id="KW-0804">Transcription</keyword>
<dbReference type="OrthoDB" id="3219396at2759"/>
<comment type="caution">
    <text evidence="9">The sequence shown here is derived from an EMBL/GenBank/DDBJ whole genome shotgun (WGS) entry which is preliminary data.</text>
</comment>